<name>A0A437GXF4_9SPHN</name>
<comment type="caution">
    <text evidence="5">The sequence shown here is derived from an EMBL/GenBank/DDBJ whole genome shotgun (WGS) entry which is preliminary data.</text>
</comment>
<sequence>MTDRKEPPQEPGEAGPHGKPEPADRALKPRKFYKAEQEAAFSESSFTHTPQTSHPAYRLAFRDTDFLLRDDLRPVRFQLELLKAETMLEEAGVGSMLVIYGSARIPSPEAAEALLETADTDPRGRAVIESLVAKQQYYQEARKLAYMASAAAIVENGERHFVVCSGGGPSIMEAANRGAHEAGAESVGLNIVLPHEQAPNSYVTPRLSLQFHYFALRKMHFLMRARALAVFPGGFGTFDEFFETLTLVQTGKMKPIPIFLFGRSFWEKVVDFGALADEGVISHEDLQLFRIVDTAEEAWERIVKFYKLHPAN</sequence>
<organism evidence="5 6">
    <name type="scientific">Croceicoccus ponticola</name>
    <dbReference type="NCBI Taxonomy" id="2217664"/>
    <lineage>
        <taxon>Bacteria</taxon>
        <taxon>Pseudomonadati</taxon>
        <taxon>Pseudomonadota</taxon>
        <taxon>Alphaproteobacteria</taxon>
        <taxon>Sphingomonadales</taxon>
        <taxon>Erythrobacteraceae</taxon>
        <taxon>Croceicoccus</taxon>
    </lineage>
</organism>
<feature type="region of interest" description="Disordered" evidence="4">
    <location>
        <begin position="1"/>
        <end position="29"/>
    </location>
</feature>
<keyword evidence="6" id="KW-1185">Reference proteome</keyword>
<dbReference type="GO" id="GO:0009691">
    <property type="term" value="P:cytokinin biosynthetic process"/>
    <property type="evidence" value="ECO:0007669"/>
    <property type="project" value="InterPro"/>
</dbReference>
<evidence type="ECO:0000256" key="3">
    <source>
        <dbReference type="ARBA" id="ARBA00031983"/>
    </source>
</evidence>
<accession>A0A437GXF4</accession>
<dbReference type="Gene3D" id="3.40.50.450">
    <property type="match status" value="1"/>
</dbReference>
<evidence type="ECO:0000313" key="6">
    <source>
        <dbReference type="Proteomes" id="UP000283003"/>
    </source>
</evidence>
<dbReference type="InterPro" id="IPR031100">
    <property type="entry name" value="LOG_fam"/>
</dbReference>
<dbReference type="GO" id="GO:0005829">
    <property type="term" value="C:cytosol"/>
    <property type="evidence" value="ECO:0007669"/>
    <property type="project" value="TreeGrafter"/>
</dbReference>
<gene>
    <name evidence="5" type="ORF">EKN06_09160</name>
</gene>
<dbReference type="GO" id="GO:0008714">
    <property type="term" value="F:AMP nucleosidase activity"/>
    <property type="evidence" value="ECO:0007669"/>
    <property type="project" value="UniProtKB-EC"/>
</dbReference>
<dbReference type="EMBL" id="RXOL01000003">
    <property type="protein sequence ID" value="RVQ67085.1"/>
    <property type="molecule type" value="Genomic_DNA"/>
</dbReference>
<evidence type="ECO:0000256" key="1">
    <source>
        <dbReference type="ARBA" id="ARBA00000274"/>
    </source>
</evidence>
<protein>
    <recommendedName>
        <fullName evidence="3">AMP nucleosidase</fullName>
        <ecNumber evidence="2">3.2.2.4</ecNumber>
    </recommendedName>
    <alternativeName>
        <fullName evidence="3">AMP nucleosidase</fullName>
    </alternativeName>
</protein>
<dbReference type="PANTHER" id="PTHR43393">
    <property type="entry name" value="CYTOKININ RIBOSIDE 5'-MONOPHOSPHATE PHOSPHORIBOHYDROLASE"/>
    <property type="match status" value="1"/>
</dbReference>
<evidence type="ECO:0000313" key="5">
    <source>
        <dbReference type="EMBL" id="RVQ67085.1"/>
    </source>
</evidence>
<evidence type="ECO:0000256" key="4">
    <source>
        <dbReference type="SAM" id="MobiDB-lite"/>
    </source>
</evidence>
<dbReference type="AlphaFoldDB" id="A0A437GXF4"/>
<evidence type="ECO:0000256" key="2">
    <source>
        <dbReference type="ARBA" id="ARBA00011985"/>
    </source>
</evidence>
<dbReference type="Proteomes" id="UP000283003">
    <property type="component" value="Unassembled WGS sequence"/>
</dbReference>
<dbReference type="PANTHER" id="PTHR43393:SF3">
    <property type="entry name" value="LYSINE DECARBOXYLASE-LIKE PROTEIN"/>
    <property type="match status" value="1"/>
</dbReference>
<dbReference type="OrthoDB" id="9801098at2"/>
<comment type="catalytic activity">
    <reaction evidence="1">
        <text>AMP + H2O = D-ribose 5-phosphate + adenine</text>
        <dbReference type="Rhea" id="RHEA:20129"/>
        <dbReference type="ChEBI" id="CHEBI:15377"/>
        <dbReference type="ChEBI" id="CHEBI:16708"/>
        <dbReference type="ChEBI" id="CHEBI:78346"/>
        <dbReference type="ChEBI" id="CHEBI:456215"/>
        <dbReference type="EC" id="3.2.2.4"/>
    </reaction>
</comment>
<dbReference type="InterPro" id="IPR052341">
    <property type="entry name" value="LOG_family_nucleotidases"/>
</dbReference>
<proteinExistence type="predicted"/>
<dbReference type="EC" id="3.2.2.4" evidence="2"/>
<dbReference type="InterPro" id="IPR005269">
    <property type="entry name" value="LOG"/>
</dbReference>
<dbReference type="Pfam" id="PF03641">
    <property type="entry name" value="Lysine_decarbox"/>
    <property type="match status" value="1"/>
</dbReference>
<dbReference type="NCBIfam" id="TIGR00730">
    <property type="entry name" value="Rossman fold protein, TIGR00730 family"/>
    <property type="match status" value="1"/>
</dbReference>
<reference evidence="5 6" key="1">
    <citation type="submission" date="2018-12" db="EMBL/GenBank/DDBJ databases">
        <title>Croceicoccus ponticola sp. nov., a lipolytic bacterium isolated from seawater.</title>
        <authorList>
            <person name="Yoon J.-H."/>
        </authorList>
    </citation>
    <scope>NUCLEOTIDE SEQUENCE [LARGE SCALE GENOMIC DNA]</scope>
    <source>
        <strain evidence="5 6">GM-16</strain>
    </source>
</reference>
<feature type="compositionally biased region" description="Basic and acidic residues" evidence="4">
    <location>
        <begin position="16"/>
        <end position="29"/>
    </location>
</feature>
<dbReference type="RefSeq" id="WP_127612596.1">
    <property type="nucleotide sequence ID" value="NZ_RXOL01000003.1"/>
</dbReference>
<dbReference type="SUPFAM" id="SSF102405">
    <property type="entry name" value="MCP/YpsA-like"/>
    <property type="match status" value="1"/>
</dbReference>